<gene>
    <name evidence="1" type="ORF">BCR44DRAFT_76000</name>
</gene>
<comment type="caution">
    <text evidence="1">The sequence shown here is derived from an EMBL/GenBank/DDBJ whole genome shotgun (WGS) entry which is preliminary data.</text>
</comment>
<dbReference type="Proteomes" id="UP000193411">
    <property type="component" value="Unassembled WGS sequence"/>
</dbReference>
<reference evidence="1 2" key="1">
    <citation type="submission" date="2016-07" db="EMBL/GenBank/DDBJ databases">
        <title>Pervasive Adenine N6-methylation of Active Genes in Fungi.</title>
        <authorList>
            <consortium name="DOE Joint Genome Institute"/>
            <person name="Mondo S.J."/>
            <person name="Dannebaum R.O."/>
            <person name="Kuo R.C."/>
            <person name="Labutti K."/>
            <person name="Haridas S."/>
            <person name="Kuo A."/>
            <person name="Salamov A."/>
            <person name="Ahrendt S.R."/>
            <person name="Lipzen A."/>
            <person name="Sullivan W."/>
            <person name="Andreopoulos W.B."/>
            <person name="Clum A."/>
            <person name="Lindquist E."/>
            <person name="Daum C."/>
            <person name="Ramamoorthy G.K."/>
            <person name="Gryganskyi A."/>
            <person name="Culley D."/>
            <person name="Magnuson J.K."/>
            <person name="James T.Y."/>
            <person name="O'Malley M.A."/>
            <person name="Stajich J.E."/>
            <person name="Spatafora J.W."/>
            <person name="Visel A."/>
            <person name="Grigoriev I.V."/>
        </authorList>
    </citation>
    <scope>NUCLEOTIDE SEQUENCE [LARGE SCALE GENOMIC DNA]</scope>
    <source>
        <strain evidence="1 2">PL171</strain>
    </source>
</reference>
<protein>
    <submittedName>
        <fullName evidence="1">Uncharacterized protein</fullName>
    </submittedName>
</protein>
<name>A0A1Y2HQ62_9FUNG</name>
<accession>A0A1Y2HQ62</accession>
<dbReference type="AlphaFoldDB" id="A0A1Y2HQ62"/>
<dbReference type="EMBL" id="MCFL01000015">
    <property type="protein sequence ID" value="ORZ36747.1"/>
    <property type="molecule type" value="Genomic_DNA"/>
</dbReference>
<proteinExistence type="predicted"/>
<organism evidence="1 2">
    <name type="scientific">Catenaria anguillulae PL171</name>
    <dbReference type="NCBI Taxonomy" id="765915"/>
    <lineage>
        <taxon>Eukaryota</taxon>
        <taxon>Fungi</taxon>
        <taxon>Fungi incertae sedis</taxon>
        <taxon>Blastocladiomycota</taxon>
        <taxon>Blastocladiomycetes</taxon>
        <taxon>Blastocladiales</taxon>
        <taxon>Catenariaceae</taxon>
        <taxon>Catenaria</taxon>
    </lineage>
</organism>
<keyword evidence="2" id="KW-1185">Reference proteome</keyword>
<evidence type="ECO:0000313" key="2">
    <source>
        <dbReference type="Proteomes" id="UP000193411"/>
    </source>
</evidence>
<sequence>MPSVIHPPNVASTQVPPKGAISAQEIAHLIESNSETARIKQLLDQSTDKLATIAAGQSIELLHKNPSSCKQSTEHLVTLATTWYPSDITPTNVILHSWSTISPPVLCTLLFQLPHLHLDIQPILKHALEWSKTIDSDPTLALTKGDLASSLLNLLIAQHLSSTSVTGTDTLPSPTTEFVASVTMNHMPKDIQAVLDADLAFPALALASYLVAPVQRHRDAHQHAHRHHLGSNVYRHAIDTLAEHCLAQYADGFTSHLPQGFKSALREVVKTAAEGKEGAKEEAVAAVMVLKRVDPKFT</sequence>
<evidence type="ECO:0000313" key="1">
    <source>
        <dbReference type="EMBL" id="ORZ36747.1"/>
    </source>
</evidence>